<evidence type="ECO:0000313" key="2">
    <source>
        <dbReference type="EMBL" id="POM79768.1"/>
    </source>
</evidence>
<dbReference type="Proteomes" id="UP000237271">
    <property type="component" value="Unassembled WGS sequence"/>
</dbReference>
<feature type="compositionally biased region" description="Basic residues" evidence="1">
    <location>
        <begin position="51"/>
        <end position="64"/>
    </location>
</feature>
<sequence length="79" mass="8505">MDLEEKPRPPPQAPAGAPAERNSRYGSPDEGPLAQADRPSSTITPPASRAASKKKKPKSTRKKLKAPDSDVEGREETQN</sequence>
<evidence type="ECO:0000256" key="1">
    <source>
        <dbReference type="SAM" id="MobiDB-lite"/>
    </source>
</evidence>
<accession>A0A2P4YPN9</accession>
<name>A0A2P4YPN9_9STRA</name>
<feature type="compositionally biased region" description="Basic and acidic residues" evidence="1">
    <location>
        <begin position="65"/>
        <end position="79"/>
    </location>
</feature>
<evidence type="ECO:0000313" key="3">
    <source>
        <dbReference type="Proteomes" id="UP000237271"/>
    </source>
</evidence>
<comment type="caution">
    <text evidence="2">The sequence shown here is derived from an EMBL/GenBank/DDBJ whole genome shotgun (WGS) entry which is preliminary data.</text>
</comment>
<dbReference type="AlphaFoldDB" id="A0A2P4YPN9"/>
<gene>
    <name evidence="2" type="ORF">PHPALM_2486</name>
</gene>
<feature type="region of interest" description="Disordered" evidence="1">
    <location>
        <begin position="1"/>
        <end position="79"/>
    </location>
</feature>
<keyword evidence="3" id="KW-1185">Reference proteome</keyword>
<reference evidence="2 3" key="1">
    <citation type="journal article" date="2017" name="Genome Biol. Evol.">
        <title>Phytophthora megakarya and P. palmivora, closely related causal agents of cacao black pod rot, underwent increases in genome sizes and gene numbers by different mechanisms.</title>
        <authorList>
            <person name="Ali S.S."/>
            <person name="Shao J."/>
            <person name="Lary D.J."/>
            <person name="Kronmiller B."/>
            <person name="Shen D."/>
            <person name="Strem M.D."/>
            <person name="Amoako-Attah I."/>
            <person name="Akrofi A.Y."/>
            <person name="Begoude B.A."/>
            <person name="Ten Hoopen G.M."/>
            <person name="Coulibaly K."/>
            <person name="Kebe B.I."/>
            <person name="Melnick R.L."/>
            <person name="Guiltinan M.J."/>
            <person name="Tyler B.M."/>
            <person name="Meinhardt L.W."/>
            <person name="Bailey B.A."/>
        </authorList>
    </citation>
    <scope>NUCLEOTIDE SEQUENCE [LARGE SCALE GENOMIC DNA]</scope>
    <source>
        <strain evidence="3">sbr112.9</strain>
    </source>
</reference>
<organism evidence="2 3">
    <name type="scientific">Phytophthora palmivora</name>
    <dbReference type="NCBI Taxonomy" id="4796"/>
    <lineage>
        <taxon>Eukaryota</taxon>
        <taxon>Sar</taxon>
        <taxon>Stramenopiles</taxon>
        <taxon>Oomycota</taxon>
        <taxon>Peronosporomycetes</taxon>
        <taxon>Peronosporales</taxon>
        <taxon>Peronosporaceae</taxon>
        <taxon>Phytophthora</taxon>
    </lineage>
</organism>
<protein>
    <submittedName>
        <fullName evidence="2">Uncharacterized protein</fullName>
    </submittedName>
</protein>
<proteinExistence type="predicted"/>
<dbReference type="EMBL" id="NCKW01001045">
    <property type="protein sequence ID" value="POM79768.1"/>
    <property type="molecule type" value="Genomic_DNA"/>
</dbReference>